<dbReference type="SUPFAM" id="SSF81606">
    <property type="entry name" value="PP2C-like"/>
    <property type="match status" value="1"/>
</dbReference>
<protein>
    <submittedName>
        <fullName evidence="3">Stage II sporulation protein E (SpoIIE)</fullName>
    </submittedName>
</protein>
<dbReference type="InterPro" id="IPR036457">
    <property type="entry name" value="PPM-type-like_dom_sf"/>
</dbReference>
<dbReference type="Pfam" id="PF13185">
    <property type="entry name" value="GAF_2"/>
    <property type="match status" value="1"/>
</dbReference>
<proteinExistence type="predicted"/>
<dbReference type="InterPro" id="IPR052016">
    <property type="entry name" value="Bact_Sigma-Reg"/>
</dbReference>
<dbReference type="InterPro" id="IPR003018">
    <property type="entry name" value="GAF"/>
</dbReference>
<dbReference type="InterPro" id="IPR001932">
    <property type="entry name" value="PPM-type_phosphatase-like_dom"/>
</dbReference>
<dbReference type="OrthoDB" id="250169at2"/>
<dbReference type="GO" id="GO:0016791">
    <property type="term" value="F:phosphatase activity"/>
    <property type="evidence" value="ECO:0007669"/>
    <property type="project" value="TreeGrafter"/>
</dbReference>
<comment type="caution">
    <text evidence="3">The sequence shown here is derived from an EMBL/GenBank/DDBJ whole genome shotgun (WGS) entry which is preliminary data.</text>
</comment>
<keyword evidence="4" id="KW-1185">Reference proteome</keyword>
<dbReference type="Gene3D" id="3.30.450.40">
    <property type="match status" value="1"/>
</dbReference>
<evidence type="ECO:0000256" key="1">
    <source>
        <dbReference type="ARBA" id="ARBA00022801"/>
    </source>
</evidence>
<dbReference type="PANTHER" id="PTHR43156:SF2">
    <property type="entry name" value="STAGE II SPORULATION PROTEIN E"/>
    <property type="match status" value="1"/>
</dbReference>
<gene>
    <name evidence="3" type="ORF">Enr8_42630</name>
</gene>
<dbReference type="Proteomes" id="UP000318878">
    <property type="component" value="Unassembled WGS sequence"/>
</dbReference>
<evidence type="ECO:0000313" key="4">
    <source>
        <dbReference type="Proteomes" id="UP000318878"/>
    </source>
</evidence>
<dbReference type="Pfam" id="PF07228">
    <property type="entry name" value="SpoIIE"/>
    <property type="match status" value="1"/>
</dbReference>
<dbReference type="EMBL" id="SJPF01000005">
    <property type="protein sequence ID" value="TWT30738.1"/>
    <property type="molecule type" value="Genomic_DNA"/>
</dbReference>
<keyword evidence="1" id="KW-0378">Hydrolase</keyword>
<dbReference type="SMART" id="SM00331">
    <property type="entry name" value="PP2C_SIG"/>
    <property type="match status" value="1"/>
</dbReference>
<dbReference type="Gene3D" id="3.60.40.10">
    <property type="entry name" value="PPM-type phosphatase domain"/>
    <property type="match status" value="1"/>
</dbReference>
<dbReference type="AlphaFoldDB" id="A0A5C5UX21"/>
<organism evidence="3 4">
    <name type="scientific">Blastopirellula retiformator</name>
    <dbReference type="NCBI Taxonomy" id="2527970"/>
    <lineage>
        <taxon>Bacteria</taxon>
        <taxon>Pseudomonadati</taxon>
        <taxon>Planctomycetota</taxon>
        <taxon>Planctomycetia</taxon>
        <taxon>Pirellulales</taxon>
        <taxon>Pirellulaceae</taxon>
        <taxon>Blastopirellula</taxon>
    </lineage>
</organism>
<dbReference type="PANTHER" id="PTHR43156">
    <property type="entry name" value="STAGE II SPORULATION PROTEIN E-RELATED"/>
    <property type="match status" value="1"/>
</dbReference>
<dbReference type="SUPFAM" id="SSF55781">
    <property type="entry name" value="GAF domain-like"/>
    <property type="match status" value="1"/>
</dbReference>
<reference evidence="3 4" key="1">
    <citation type="submission" date="2019-02" db="EMBL/GenBank/DDBJ databases">
        <title>Deep-cultivation of Planctomycetes and their phenomic and genomic characterization uncovers novel biology.</title>
        <authorList>
            <person name="Wiegand S."/>
            <person name="Jogler M."/>
            <person name="Boedeker C."/>
            <person name="Pinto D."/>
            <person name="Vollmers J."/>
            <person name="Rivas-Marin E."/>
            <person name="Kohn T."/>
            <person name="Peeters S.H."/>
            <person name="Heuer A."/>
            <person name="Rast P."/>
            <person name="Oberbeckmann S."/>
            <person name="Bunk B."/>
            <person name="Jeske O."/>
            <person name="Meyerdierks A."/>
            <person name="Storesund J.E."/>
            <person name="Kallscheuer N."/>
            <person name="Luecker S."/>
            <person name="Lage O.M."/>
            <person name="Pohl T."/>
            <person name="Merkel B.J."/>
            <person name="Hornburger P."/>
            <person name="Mueller R.-W."/>
            <person name="Bruemmer F."/>
            <person name="Labrenz M."/>
            <person name="Spormann A.M."/>
            <person name="Op Den Camp H."/>
            <person name="Overmann J."/>
            <person name="Amann R."/>
            <person name="Jetten M.S.M."/>
            <person name="Mascher T."/>
            <person name="Medema M.H."/>
            <person name="Devos D.P."/>
            <person name="Kaster A.-K."/>
            <person name="Ovreas L."/>
            <person name="Rohde M."/>
            <person name="Galperin M.Y."/>
            <person name="Jogler C."/>
        </authorList>
    </citation>
    <scope>NUCLEOTIDE SEQUENCE [LARGE SCALE GENOMIC DNA]</scope>
    <source>
        <strain evidence="3 4">Enr8</strain>
    </source>
</reference>
<accession>A0A5C5UX21</accession>
<feature type="domain" description="PPM-type phosphatase" evidence="2">
    <location>
        <begin position="322"/>
        <end position="535"/>
    </location>
</feature>
<name>A0A5C5UX21_9BACT</name>
<sequence>MDWRLEFKSPRISAEKDKCRQNWRATMARPFPSYLRIHRQETARPYAEKAFFPGLASASEALVEAFGCQLEFQEGAAGKGYSVVDLDGKTSGRLLVKPVLDDPDFAPPREVAKIADALAAMMSEVQRLQSALEQREAELATNIPVSVVDSKNLIATRLQGVLKGAIENVHGSAAAIYMLDDATSELKLRAAVNLPPDRFLEPARPLAAAVADLEALAGSAVVLEDTALLPHWRCPENYPSACCIPISTSTNPLGTLWIFSEEYRDFSEAETQTLEIIAGRIASELELDVVLQEKSESHQLTQQLHAVAAQQDHQLPHIKPLLEGWDLAGWTEQAEQAGGDFHDWSMLDNGALAITVGDVDGRQLEAAMMAGQLATAVKSHSRYAADARTLVNRVNHTFWSASAGDRFASLSYGVIHPDTGLIEIANSGETCGLLITPDGWEELWEMSFLLGARTDIDPRYVERLLQPGSAITMMSSGVREYLFDEAGPEGIAQFAEKLREHLELPADRILTAGRELLAKLDRPTACDQTIFVVKRRPDR</sequence>
<evidence type="ECO:0000313" key="3">
    <source>
        <dbReference type="EMBL" id="TWT30738.1"/>
    </source>
</evidence>
<evidence type="ECO:0000259" key="2">
    <source>
        <dbReference type="SMART" id="SM00331"/>
    </source>
</evidence>
<dbReference type="InterPro" id="IPR029016">
    <property type="entry name" value="GAF-like_dom_sf"/>
</dbReference>